<feature type="binding site" evidence="4">
    <location>
        <position position="67"/>
    </location>
    <ligand>
        <name>(6R)-10-formyltetrahydrofolate</name>
        <dbReference type="ChEBI" id="CHEBI:195366"/>
    </ligand>
</feature>
<comment type="pathway">
    <text evidence="1 4">Purine metabolism; IMP biosynthesis via de novo pathway; N(2)-formyl-N(1)-(5-phospho-D-ribosyl)glycinamide from N(1)-(5-phospho-D-ribosyl)glycinamide (10-formyl THF route): step 1/1.</text>
</comment>
<feature type="binding site" evidence="4">
    <location>
        <begin position="13"/>
        <end position="15"/>
    </location>
    <ligand>
        <name>N(1)-(5-phospho-beta-D-ribosyl)glycinamide</name>
        <dbReference type="ChEBI" id="CHEBI:143788"/>
    </ligand>
</feature>
<dbReference type="GO" id="GO:0005737">
    <property type="term" value="C:cytoplasm"/>
    <property type="evidence" value="ECO:0007669"/>
    <property type="project" value="TreeGrafter"/>
</dbReference>
<dbReference type="InterPro" id="IPR004607">
    <property type="entry name" value="GART"/>
</dbReference>
<dbReference type="AlphaFoldDB" id="A0A9D5JSS2"/>
<keyword evidence="2 4" id="KW-0808">Transferase</keyword>
<evidence type="ECO:0000313" key="7">
    <source>
        <dbReference type="Proteomes" id="UP000649604"/>
    </source>
</evidence>
<feature type="binding site" evidence="4">
    <location>
        <position position="109"/>
    </location>
    <ligand>
        <name>(6R)-10-formyltetrahydrofolate</name>
        <dbReference type="ChEBI" id="CHEBI:195366"/>
    </ligand>
</feature>
<reference evidence="6" key="1">
    <citation type="submission" date="2019-11" db="EMBL/GenBank/DDBJ databases">
        <title>Microbial mats filling the niche in hypersaline microbial mats.</title>
        <authorList>
            <person name="Wong H.L."/>
            <person name="Macleod F.I."/>
            <person name="White R.A. III"/>
            <person name="Burns B.P."/>
        </authorList>
    </citation>
    <scope>NUCLEOTIDE SEQUENCE</scope>
    <source>
        <strain evidence="6">Rbin_158</strain>
    </source>
</reference>
<dbReference type="Gene3D" id="3.40.50.170">
    <property type="entry name" value="Formyl transferase, N-terminal domain"/>
    <property type="match status" value="1"/>
</dbReference>
<evidence type="ECO:0000256" key="2">
    <source>
        <dbReference type="ARBA" id="ARBA00022679"/>
    </source>
</evidence>
<dbReference type="HAMAP" id="MF_01930">
    <property type="entry name" value="PurN"/>
    <property type="match status" value="1"/>
</dbReference>
<gene>
    <name evidence="4 6" type="primary">purN</name>
    <name evidence="6" type="ORF">GF339_03300</name>
</gene>
<proteinExistence type="inferred from homology"/>
<dbReference type="GO" id="GO:0004644">
    <property type="term" value="F:phosphoribosylglycinamide formyltransferase activity"/>
    <property type="evidence" value="ECO:0007669"/>
    <property type="project" value="UniProtKB-UniRule"/>
</dbReference>
<keyword evidence="3 4" id="KW-0658">Purine biosynthesis</keyword>
<dbReference type="Pfam" id="PF00551">
    <property type="entry name" value="Formyl_trans_N"/>
    <property type="match status" value="1"/>
</dbReference>
<dbReference type="GO" id="GO:0006189">
    <property type="term" value="P:'de novo' IMP biosynthetic process"/>
    <property type="evidence" value="ECO:0007669"/>
    <property type="project" value="UniProtKB-UniRule"/>
</dbReference>
<evidence type="ECO:0000256" key="3">
    <source>
        <dbReference type="ARBA" id="ARBA00022755"/>
    </source>
</evidence>
<feature type="site" description="Raises pKa of active site His" evidence="4">
    <location>
        <position position="147"/>
    </location>
</feature>
<feature type="active site" description="Proton donor" evidence="4">
    <location>
        <position position="111"/>
    </location>
</feature>
<dbReference type="PANTHER" id="PTHR43369">
    <property type="entry name" value="PHOSPHORIBOSYLGLYCINAMIDE FORMYLTRANSFERASE"/>
    <property type="match status" value="1"/>
</dbReference>
<comment type="function">
    <text evidence="4">Catalyzes the transfer of a formyl group from 10-formyltetrahydrofolate to 5-phospho-ribosyl-glycinamide (GAR), producing 5-phospho-ribosyl-N-formylglycinamide (FGAR) and tetrahydrofolate.</text>
</comment>
<dbReference type="CDD" id="cd08645">
    <property type="entry name" value="FMT_core_GART"/>
    <property type="match status" value="1"/>
</dbReference>
<sequence length="193" mass="21763">MKKRIAIFISGRGSNMEAILKQAQAGILKDCCEVVLVFANRKDARGLQIAEHLGIQTASIASRGKQREAFDREVVEFLNPFHLDYIVLAGYMRVLSPAFIEPYRNRIINIHPADTALYQGAHAYEWAFERKLATTTITIHFVDEGVDTGRVLAQRDVDLRGADSLEEVERRGLQVEHALYSGVLRDVFTGKFE</sequence>
<comment type="caution">
    <text evidence="4">Lacks conserved residue(s) required for the propagation of feature annotation.</text>
</comment>
<dbReference type="InterPro" id="IPR036477">
    <property type="entry name" value="Formyl_transf_N_sf"/>
</dbReference>
<evidence type="ECO:0000256" key="4">
    <source>
        <dbReference type="HAMAP-Rule" id="MF_01930"/>
    </source>
</evidence>
<comment type="similarity">
    <text evidence="4">Belongs to the GART family.</text>
</comment>
<organism evidence="6 7">
    <name type="scientific">candidate division KSB3 bacterium</name>
    <dbReference type="NCBI Taxonomy" id="2044937"/>
    <lineage>
        <taxon>Bacteria</taxon>
        <taxon>candidate division KSB3</taxon>
    </lineage>
</organism>
<dbReference type="EMBL" id="WJJP01000100">
    <property type="protein sequence ID" value="MBD3323583.1"/>
    <property type="molecule type" value="Genomic_DNA"/>
</dbReference>
<dbReference type="EC" id="2.1.2.2" evidence="4"/>
<comment type="caution">
    <text evidence="6">The sequence shown here is derived from an EMBL/GenBank/DDBJ whole genome shotgun (WGS) entry which is preliminary data.</text>
</comment>
<comment type="catalytic activity">
    <reaction evidence="4">
        <text>N(1)-(5-phospho-beta-D-ribosyl)glycinamide + (6R)-10-formyltetrahydrofolate = N(2)-formyl-N(1)-(5-phospho-beta-D-ribosyl)glycinamide + (6S)-5,6,7,8-tetrahydrofolate + H(+)</text>
        <dbReference type="Rhea" id="RHEA:15053"/>
        <dbReference type="ChEBI" id="CHEBI:15378"/>
        <dbReference type="ChEBI" id="CHEBI:57453"/>
        <dbReference type="ChEBI" id="CHEBI:143788"/>
        <dbReference type="ChEBI" id="CHEBI:147286"/>
        <dbReference type="ChEBI" id="CHEBI:195366"/>
        <dbReference type="EC" id="2.1.2.2"/>
    </reaction>
</comment>
<evidence type="ECO:0000256" key="1">
    <source>
        <dbReference type="ARBA" id="ARBA00005054"/>
    </source>
</evidence>
<protein>
    <recommendedName>
        <fullName evidence="4">Phosphoribosylglycinamide formyltransferase</fullName>
        <ecNumber evidence="4">2.1.2.2</ecNumber>
    </recommendedName>
    <alternativeName>
        <fullName evidence="4">5'-phosphoribosylglycinamide transformylase</fullName>
    </alternativeName>
    <alternativeName>
        <fullName evidence="4">GAR transformylase</fullName>
        <shortName evidence="4">GART</shortName>
    </alternativeName>
</protein>
<feature type="domain" description="Formyl transferase N-terminal" evidence="5">
    <location>
        <begin position="3"/>
        <end position="183"/>
    </location>
</feature>
<dbReference type="Proteomes" id="UP000649604">
    <property type="component" value="Unassembled WGS sequence"/>
</dbReference>
<accession>A0A9D5JSS2</accession>
<dbReference type="PANTHER" id="PTHR43369:SF2">
    <property type="entry name" value="PHOSPHORIBOSYLGLYCINAMIDE FORMYLTRANSFERASE"/>
    <property type="match status" value="1"/>
</dbReference>
<name>A0A9D5JSS2_9BACT</name>
<dbReference type="InterPro" id="IPR002376">
    <property type="entry name" value="Formyl_transf_N"/>
</dbReference>
<dbReference type="SUPFAM" id="SSF53328">
    <property type="entry name" value="Formyltransferase"/>
    <property type="match status" value="1"/>
</dbReference>
<dbReference type="NCBIfam" id="TIGR00639">
    <property type="entry name" value="PurN"/>
    <property type="match status" value="1"/>
</dbReference>
<evidence type="ECO:0000313" key="6">
    <source>
        <dbReference type="EMBL" id="MBD3323583.1"/>
    </source>
</evidence>
<evidence type="ECO:0000259" key="5">
    <source>
        <dbReference type="Pfam" id="PF00551"/>
    </source>
</evidence>